<reference evidence="1" key="2">
    <citation type="journal article" date="2015" name="Data Brief">
        <title>Shoot transcriptome of the giant reed, Arundo donax.</title>
        <authorList>
            <person name="Barrero R.A."/>
            <person name="Guerrero F.D."/>
            <person name="Moolhuijzen P."/>
            <person name="Goolsby J.A."/>
            <person name="Tidwell J."/>
            <person name="Bellgard S.E."/>
            <person name="Bellgard M.I."/>
        </authorList>
    </citation>
    <scope>NUCLEOTIDE SEQUENCE</scope>
    <source>
        <tissue evidence="1">Shoot tissue taken approximately 20 cm above the soil surface</tissue>
    </source>
</reference>
<organism evidence="1">
    <name type="scientific">Arundo donax</name>
    <name type="common">Giant reed</name>
    <name type="synonym">Donax arundinaceus</name>
    <dbReference type="NCBI Taxonomy" id="35708"/>
    <lineage>
        <taxon>Eukaryota</taxon>
        <taxon>Viridiplantae</taxon>
        <taxon>Streptophyta</taxon>
        <taxon>Embryophyta</taxon>
        <taxon>Tracheophyta</taxon>
        <taxon>Spermatophyta</taxon>
        <taxon>Magnoliopsida</taxon>
        <taxon>Liliopsida</taxon>
        <taxon>Poales</taxon>
        <taxon>Poaceae</taxon>
        <taxon>PACMAD clade</taxon>
        <taxon>Arundinoideae</taxon>
        <taxon>Arundineae</taxon>
        <taxon>Arundo</taxon>
    </lineage>
</organism>
<dbReference type="AlphaFoldDB" id="A0A0A9BE04"/>
<accession>A0A0A9BE04</accession>
<dbReference type="EMBL" id="GBRH01236344">
    <property type="protein sequence ID" value="JAD61551.1"/>
    <property type="molecule type" value="Transcribed_RNA"/>
</dbReference>
<name>A0A0A9BE04_ARUDO</name>
<protein>
    <submittedName>
        <fullName evidence="1">Uncharacterized protein</fullName>
    </submittedName>
</protein>
<sequence length="103" mass="11256">MDLVSLLFDSSNSVKSVILSAAVEMLDGVSLKQEMAEEDGNYLESIDHKLMNIPQTGRGRWHFGGMYTLGCASQQVQIQVVQAKGNTAKSAYMEQDIRAVCNG</sequence>
<proteinExistence type="predicted"/>
<evidence type="ECO:0000313" key="1">
    <source>
        <dbReference type="EMBL" id="JAD61551.1"/>
    </source>
</evidence>
<reference evidence="1" key="1">
    <citation type="submission" date="2014-09" db="EMBL/GenBank/DDBJ databases">
        <authorList>
            <person name="Magalhaes I.L.F."/>
            <person name="Oliveira U."/>
            <person name="Santos F.R."/>
            <person name="Vidigal T.H.D.A."/>
            <person name="Brescovit A.D."/>
            <person name="Santos A.J."/>
        </authorList>
    </citation>
    <scope>NUCLEOTIDE SEQUENCE</scope>
    <source>
        <tissue evidence="1">Shoot tissue taken approximately 20 cm above the soil surface</tissue>
    </source>
</reference>